<comment type="cofactor">
    <cofactor evidence="1 16">
        <name>FAD</name>
        <dbReference type="ChEBI" id="CHEBI:57692"/>
    </cofactor>
</comment>
<keyword evidence="14 16" id="KW-0961">Cell wall biogenesis/degradation</keyword>
<dbReference type="InterPro" id="IPR036318">
    <property type="entry name" value="FAD-bd_PCMH-like_sf"/>
</dbReference>
<protein>
    <recommendedName>
        <fullName evidence="16">UDP-N-acetylenolpyruvoylglucosamine reductase</fullName>
        <ecNumber evidence="16">1.3.1.98</ecNumber>
    </recommendedName>
    <alternativeName>
        <fullName evidence="16">UDP-N-acetylmuramate dehydrogenase</fullName>
    </alternativeName>
</protein>
<comment type="subcellular location">
    <subcellularLocation>
        <location evidence="3 16">Cytoplasm</location>
    </subcellularLocation>
</comment>
<dbReference type="UniPathway" id="UPA00219"/>
<proteinExistence type="inferred from homology"/>
<dbReference type="Gene3D" id="3.90.78.10">
    <property type="entry name" value="UDP-N-acetylenolpyruvoylglucosamine reductase, C-terminal domain"/>
    <property type="match status" value="1"/>
</dbReference>
<evidence type="ECO:0000256" key="4">
    <source>
        <dbReference type="ARBA" id="ARBA00004752"/>
    </source>
</evidence>
<evidence type="ECO:0000256" key="13">
    <source>
        <dbReference type="ARBA" id="ARBA00023306"/>
    </source>
</evidence>
<keyword evidence="10 16" id="KW-0133">Cell shape</keyword>
<feature type="active site" evidence="16">
    <location>
        <position position="299"/>
    </location>
</feature>
<dbReference type="GO" id="GO:0008360">
    <property type="term" value="P:regulation of cell shape"/>
    <property type="evidence" value="ECO:0007669"/>
    <property type="project" value="UniProtKB-KW"/>
</dbReference>
<evidence type="ECO:0000256" key="2">
    <source>
        <dbReference type="ARBA" id="ARBA00003921"/>
    </source>
</evidence>
<keyword evidence="13 16" id="KW-0131">Cell cycle</keyword>
<sequence length="305" mass="33446">MICGMKTESLKDITRFGIGGKSEIVYAKNEKDLVGCAKKMSTEGRQFFVLGGGTNVIAHDGGYAGTVIAVRTNSIAQKRNRVRVDAGVLLEALINKANKEGLSGLEALAGIPGTVGGALYGNAGAYGHEIQEVVERVRVFDGVRIRALSRKECGFGYRESIFKKKKWIILSATLIFKKDSADDLKKISRRIRTIRNKKYPQQLRCAGSIFKNIIAKSKNGRIASRQIPKEKIAHGKIPAGVLLEAVGAKGMKRGKIQVADYHANLIINTGGGSANDVRYIINTLKKRVYRVYGVMLEEEIRYLGF</sequence>
<dbReference type="InterPro" id="IPR011601">
    <property type="entry name" value="MurB_C"/>
</dbReference>
<dbReference type="GO" id="GO:0009252">
    <property type="term" value="P:peptidoglycan biosynthetic process"/>
    <property type="evidence" value="ECO:0007669"/>
    <property type="project" value="UniProtKB-UniRule"/>
</dbReference>
<keyword evidence="9 16" id="KW-0521">NADP</keyword>
<keyword evidence="6 16" id="KW-0132">Cell division</keyword>
<dbReference type="HAMAP" id="MF_00037">
    <property type="entry name" value="MurB"/>
    <property type="match status" value="1"/>
</dbReference>
<name>A0A2H0TDG3_9BACT</name>
<keyword evidence="5 16" id="KW-0963">Cytoplasm</keyword>
<comment type="similarity">
    <text evidence="16">Belongs to the MurB family.</text>
</comment>
<dbReference type="EMBL" id="PFCO01000005">
    <property type="protein sequence ID" value="PIR69600.1"/>
    <property type="molecule type" value="Genomic_DNA"/>
</dbReference>
<dbReference type="PANTHER" id="PTHR21071:SF4">
    <property type="entry name" value="UDP-N-ACETYLENOLPYRUVOYLGLUCOSAMINE REDUCTASE"/>
    <property type="match status" value="1"/>
</dbReference>
<evidence type="ECO:0000256" key="14">
    <source>
        <dbReference type="ARBA" id="ARBA00023316"/>
    </source>
</evidence>
<dbReference type="GO" id="GO:0071949">
    <property type="term" value="F:FAD binding"/>
    <property type="evidence" value="ECO:0007669"/>
    <property type="project" value="InterPro"/>
</dbReference>
<dbReference type="InterPro" id="IPR016167">
    <property type="entry name" value="FAD-bd_PCMH_sub1"/>
</dbReference>
<dbReference type="Proteomes" id="UP000231503">
    <property type="component" value="Unassembled WGS sequence"/>
</dbReference>
<dbReference type="InterPro" id="IPR006094">
    <property type="entry name" value="Oxid_FAD_bind_N"/>
</dbReference>
<dbReference type="GO" id="GO:0051301">
    <property type="term" value="P:cell division"/>
    <property type="evidence" value="ECO:0007669"/>
    <property type="project" value="UniProtKB-KW"/>
</dbReference>
<dbReference type="Gene3D" id="3.30.465.10">
    <property type="match status" value="1"/>
</dbReference>
<organism evidence="18 19">
    <name type="scientific">Candidatus Niyogibacteria bacterium CG10_big_fil_rev_8_21_14_0_10_46_36</name>
    <dbReference type="NCBI Taxonomy" id="1974726"/>
    <lineage>
        <taxon>Bacteria</taxon>
        <taxon>Candidatus Niyogiibacteriota</taxon>
    </lineage>
</organism>
<dbReference type="InterPro" id="IPR036635">
    <property type="entry name" value="MurB_C_sf"/>
</dbReference>
<dbReference type="PANTHER" id="PTHR21071">
    <property type="entry name" value="UDP-N-ACETYLENOLPYRUVOYLGLUCOSAMINE REDUCTASE"/>
    <property type="match status" value="1"/>
</dbReference>
<dbReference type="PROSITE" id="PS51387">
    <property type="entry name" value="FAD_PCMH"/>
    <property type="match status" value="1"/>
</dbReference>
<evidence type="ECO:0000256" key="15">
    <source>
        <dbReference type="ARBA" id="ARBA00048914"/>
    </source>
</evidence>
<evidence type="ECO:0000256" key="10">
    <source>
        <dbReference type="ARBA" id="ARBA00022960"/>
    </source>
</evidence>
<dbReference type="AlphaFoldDB" id="A0A2H0TDG3"/>
<dbReference type="SUPFAM" id="SSF56176">
    <property type="entry name" value="FAD-binding/transporter-associated domain-like"/>
    <property type="match status" value="1"/>
</dbReference>
<evidence type="ECO:0000256" key="7">
    <source>
        <dbReference type="ARBA" id="ARBA00022630"/>
    </source>
</evidence>
<evidence type="ECO:0000256" key="12">
    <source>
        <dbReference type="ARBA" id="ARBA00023002"/>
    </source>
</evidence>
<evidence type="ECO:0000259" key="17">
    <source>
        <dbReference type="PROSITE" id="PS51387"/>
    </source>
</evidence>
<keyword evidence="8 16" id="KW-0274">FAD</keyword>
<comment type="catalytic activity">
    <reaction evidence="15 16">
        <text>UDP-N-acetyl-alpha-D-muramate + NADP(+) = UDP-N-acetyl-3-O-(1-carboxyvinyl)-alpha-D-glucosamine + NADPH + H(+)</text>
        <dbReference type="Rhea" id="RHEA:12248"/>
        <dbReference type="ChEBI" id="CHEBI:15378"/>
        <dbReference type="ChEBI" id="CHEBI:57783"/>
        <dbReference type="ChEBI" id="CHEBI:58349"/>
        <dbReference type="ChEBI" id="CHEBI:68483"/>
        <dbReference type="ChEBI" id="CHEBI:70757"/>
        <dbReference type="EC" id="1.3.1.98"/>
    </reaction>
</comment>
<comment type="pathway">
    <text evidence="4 16">Cell wall biogenesis; peptidoglycan biosynthesis.</text>
</comment>
<evidence type="ECO:0000313" key="18">
    <source>
        <dbReference type="EMBL" id="PIR69600.1"/>
    </source>
</evidence>
<evidence type="ECO:0000256" key="6">
    <source>
        <dbReference type="ARBA" id="ARBA00022618"/>
    </source>
</evidence>
<dbReference type="GO" id="GO:0005829">
    <property type="term" value="C:cytosol"/>
    <property type="evidence" value="ECO:0007669"/>
    <property type="project" value="TreeGrafter"/>
</dbReference>
<evidence type="ECO:0000256" key="1">
    <source>
        <dbReference type="ARBA" id="ARBA00001974"/>
    </source>
</evidence>
<dbReference type="Pfam" id="PF01565">
    <property type="entry name" value="FAD_binding_4"/>
    <property type="match status" value="1"/>
</dbReference>
<evidence type="ECO:0000313" key="19">
    <source>
        <dbReference type="Proteomes" id="UP000231503"/>
    </source>
</evidence>
<feature type="active site" description="Proton donor" evidence="16">
    <location>
        <position position="208"/>
    </location>
</feature>
<dbReference type="InterPro" id="IPR016166">
    <property type="entry name" value="FAD-bd_PCMH"/>
</dbReference>
<gene>
    <name evidence="16 18" type="primary">murB</name>
    <name evidence="18" type="ORF">COU47_02485</name>
</gene>
<keyword evidence="12 16" id="KW-0560">Oxidoreductase</keyword>
<dbReference type="Gene3D" id="3.30.43.10">
    <property type="entry name" value="Uridine Diphospho-n-acetylenolpyruvylglucosamine Reductase, domain 2"/>
    <property type="match status" value="1"/>
</dbReference>
<evidence type="ECO:0000256" key="8">
    <source>
        <dbReference type="ARBA" id="ARBA00022827"/>
    </source>
</evidence>
<evidence type="ECO:0000256" key="5">
    <source>
        <dbReference type="ARBA" id="ARBA00022490"/>
    </source>
</evidence>
<dbReference type="EC" id="1.3.1.98" evidence="16"/>
<dbReference type="NCBIfam" id="TIGR00179">
    <property type="entry name" value="murB"/>
    <property type="match status" value="1"/>
</dbReference>
<comment type="caution">
    <text evidence="18">The sequence shown here is derived from an EMBL/GenBank/DDBJ whole genome shotgun (WGS) entry which is preliminary data.</text>
</comment>
<dbReference type="InterPro" id="IPR003170">
    <property type="entry name" value="MurB"/>
</dbReference>
<evidence type="ECO:0000256" key="11">
    <source>
        <dbReference type="ARBA" id="ARBA00022984"/>
    </source>
</evidence>
<dbReference type="SUPFAM" id="SSF56194">
    <property type="entry name" value="Uridine diphospho-N-Acetylenolpyruvylglucosamine reductase, MurB, C-terminal domain"/>
    <property type="match status" value="1"/>
</dbReference>
<comment type="function">
    <text evidence="2 16">Cell wall formation.</text>
</comment>
<keyword evidence="11 16" id="KW-0573">Peptidoglycan synthesis</keyword>
<feature type="active site" evidence="16">
    <location>
        <position position="158"/>
    </location>
</feature>
<keyword evidence="7 16" id="KW-0285">Flavoprotein</keyword>
<feature type="domain" description="FAD-binding PCMH-type" evidence="17">
    <location>
        <begin position="17"/>
        <end position="179"/>
    </location>
</feature>
<evidence type="ECO:0000256" key="3">
    <source>
        <dbReference type="ARBA" id="ARBA00004496"/>
    </source>
</evidence>
<dbReference type="InterPro" id="IPR016169">
    <property type="entry name" value="FAD-bd_PCMH_sub2"/>
</dbReference>
<evidence type="ECO:0000256" key="9">
    <source>
        <dbReference type="ARBA" id="ARBA00022857"/>
    </source>
</evidence>
<accession>A0A2H0TDG3</accession>
<evidence type="ECO:0000256" key="16">
    <source>
        <dbReference type="HAMAP-Rule" id="MF_00037"/>
    </source>
</evidence>
<dbReference type="GO" id="GO:0071555">
    <property type="term" value="P:cell wall organization"/>
    <property type="evidence" value="ECO:0007669"/>
    <property type="project" value="UniProtKB-KW"/>
</dbReference>
<dbReference type="Pfam" id="PF02873">
    <property type="entry name" value="MurB_C"/>
    <property type="match status" value="1"/>
</dbReference>
<dbReference type="GO" id="GO:0008762">
    <property type="term" value="F:UDP-N-acetylmuramate dehydrogenase activity"/>
    <property type="evidence" value="ECO:0007669"/>
    <property type="project" value="UniProtKB-UniRule"/>
</dbReference>
<reference evidence="19" key="1">
    <citation type="submission" date="2017-09" db="EMBL/GenBank/DDBJ databases">
        <title>Depth-based differentiation of microbial function through sediment-hosted aquifers and enrichment of novel symbionts in the deep terrestrial subsurface.</title>
        <authorList>
            <person name="Probst A.J."/>
            <person name="Ladd B."/>
            <person name="Jarett J.K."/>
            <person name="Geller-Mcgrath D.E."/>
            <person name="Sieber C.M.K."/>
            <person name="Emerson J.B."/>
            <person name="Anantharaman K."/>
            <person name="Thomas B.C."/>
            <person name="Malmstrom R."/>
            <person name="Stieglmeier M."/>
            <person name="Klingl A."/>
            <person name="Woyke T."/>
            <person name="Ryan C.M."/>
            <person name="Banfield J.F."/>
        </authorList>
    </citation>
    <scope>NUCLEOTIDE SEQUENCE [LARGE SCALE GENOMIC DNA]</scope>
</reference>